<dbReference type="Gene3D" id="2.130.10.10">
    <property type="entry name" value="YVTN repeat-like/Quinoprotein amine dehydrogenase"/>
    <property type="match status" value="1"/>
</dbReference>
<dbReference type="OrthoDB" id="336008at2759"/>
<dbReference type="InterPro" id="IPR057221">
    <property type="entry name" value="DUF7899"/>
</dbReference>
<dbReference type="OMA" id="GPKVDEC"/>
<reference evidence="2" key="1">
    <citation type="journal article" date="2016" name="Nature">
        <title>The genome of the seagrass Zostera marina reveals angiosperm adaptation to the sea.</title>
        <authorList>
            <person name="Olsen J.L."/>
            <person name="Rouze P."/>
            <person name="Verhelst B."/>
            <person name="Lin Y.-C."/>
            <person name="Bayer T."/>
            <person name="Collen J."/>
            <person name="Dattolo E."/>
            <person name="De Paoli E."/>
            <person name="Dittami S."/>
            <person name="Maumus F."/>
            <person name="Michel G."/>
            <person name="Kersting A."/>
            <person name="Lauritano C."/>
            <person name="Lohaus R."/>
            <person name="Toepel M."/>
            <person name="Tonon T."/>
            <person name="Vanneste K."/>
            <person name="Amirebrahimi M."/>
            <person name="Brakel J."/>
            <person name="Bostroem C."/>
            <person name="Chovatia M."/>
            <person name="Grimwood J."/>
            <person name="Jenkins J.W."/>
            <person name="Jueterbock A."/>
            <person name="Mraz A."/>
            <person name="Stam W.T."/>
            <person name="Tice H."/>
            <person name="Bornberg-Bauer E."/>
            <person name="Green P.J."/>
            <person name="Pearson G.A."/>
            <person name="Procaccini G."/>
            <person name="Duarte C.M."/>
            <person name="Schmutz J."/>
            <person name="Reusch T.B.H."/>
            <person name="Van de Peer Y."/>
        </authorList>
    </citation>
    <scope>NUCLEOTIDE SEQUENCE [LARGE SCALE GENOMIC DNA]</scope>
    <source>
        <strain evidence="2">cv. Finnish</strain>
    </source>
</reference>
<dbReference type="PANTHER" id="PTHR31789">
    <property type="entry name" value="OS05G0482600 PROTEIN"/>
    <property type="match status" value="1"/>
</dbReference>
<dbReference type="InterPro" id="IPR015943">
    <property type="entry name" value="WD40/YVTN_repeat-like_dom_sf"/>
</dbReference>
<keyword evidence="2" id="KW-1185">Reference proteome</keyword>
<dbReference type="Pfam" id="PF25463">
    <property type="entry name" value="DUF7899"/>
    <property type="match status" value="1"/>
</dbReference>
<accession>A0A0K9NW90</accession>
<dbReference type="PANTHER" id="PTHR31789:SF9">
    <property type="entry name" value="EXPRESSED PROTEIN"/>
    <property type="match status" value="1"/>
</dbReference>
<proteinExistence type="predicted"/>
<protein>
    <submittedName>
        <fullName evidence="1">Transducin/WD40 repeat-like superfamily protein</fullName>
    </submittedName>
</protein>
<sequence>MKSQGACGRDGFLNSVKKLQRRETCSKKDRSFSTSSSQERFRHIVLQKEYDTHDPKGHSSLQLPFLQKRSKIVEIVSACGIVFALAHSGICAAFCRESNERICFLNVSPDEVIRSLFYNKNNDSLITVSVYASENFDSLKCRSTGIEYIKRAKPDSGFPLFQSESLKWPGFVEFDDVNGKVLTFSAQDSIYKVFDLKNYKLLYSISDKNVQEIKISPGIMLLIYTRASSHVPLKILNIEDGSVLKSFNHLLHRNKKVNFIEQFNEKLLVKQENENLQILDVRNSQLMEVSRTEFTTPSAFIFLYENQLFLTFRNRTISVWNFRGELVTSFEDHLLWHPDCNTNNIYITSDQDLIISYCKVNCEHSVAEAIDAGGVRSGSINISSILTGKCLAKIGASSSCKKRSFGSMLENTSRVTDALTDITALYYEEERNEIYTGNIQGLVHVWSN</sequence>
<comment type="caution">
    <text evidence="1">The sequence shown here is derived from an EMBL/GenBank/DDBJ whole genome shotgun (WGS) entry which is preliminary data.</text>
</comment>
<dbReference type="EMBL" id="LFYR01001565">
    <property type="protein sequence ID" value="KMZ60913.1"/>
    <property type="molecule type" value="Genomic_DNA"/>
</dbReference>
<organism evidence="1 2">
    <name type="scientific">Zostera marina</name>
    <name type="common">Eelgrass</name>
    <dbReference type="NCBI Taxonomy" id="29655"/>
    <lineage>
        <taxon>Eukaryota</taxon>
        <taxon>Viridiplantae</taxon>
        <taxon>Streptophyta</taxon>
        <taxon>Embryophyta</taxon>
        <taxon>Tracheophyta</taxon>
        <taxon>Spermatophyta</taxon>
        <taxon>Magnoliopsida</taxon>
        <taxon>Liliopsida</taxon>
        <taxon>Zosteraceae</taxon>
        <taxon>Zostera</taxon>
    </lineage>
</organism>
<gene>
    <name evidence="1" type="ORF">ZOSMA_56G01470</name>
</gene>
<name>A0A0K9NW90_ZOSMR</name>
<evidence type="ECO:0000313" key="1">
    <source>
        <dbReference type="EMBL" id="KMZ60913.1"/>
    </source>
</evidence>
<dbReference type="AlphaFoldDB" id="A0A0K9NW90"/>
<evidence type="ECO:0000313" key="2">
    <source>
        <dbReference type="Proteomes" id="UP000036987"/>
    </source>
</evidence>
<dbReference type="Proteomes" id="UP000036987">
    <property type="component" value="Unassembled WGS sequence"/>
</dbReference>
<dbReference type="SUPFAM" id="SSF69322">
    <property type="entry name" value="Tricorn protease domain 2"/>
    <property type="match status" value="1"/>
</dbReference>